<evidence type="ECO:0000313" key="1">
    <source>
        <dbReference type="EMBL" id="KAB2814386.1"/>
    </source>
</evidence>
<dbReference type="AlphaFoldDB" id="A0A6N6RLD7"/>
<protein>
    <submittedName>
        <fullName evidence="1">Uncharacterized protein</fullName>
    </submittedName>
</protein>
<organism evidence="1 2">
    <name type="scientific">Phaeocystidibacter luteus</name>
    <dbReference type="NCBI Taxonomy" id="911197"/>
    <lineage>
        <taxon>Bacteria</taxon>
        <taxon>Pseudomonadati</taxon>
        <taxon>Bacteroidota</taxon>
        <taxon>Flavobacteriia</taxon>
        <taxon>Flavobacteriales</taxon>
        <taxon>Phaeocystidibacteraceae</taxon>
        <taxon>Phaeocystidibacter</taxon>
    </lineage>
</organism>
<keyword evidence="2" id="KW-1185">Reference proteome</keyword>
<dbReference type="PROSITE" id="PS51257">
    <property type="entry name" value="PROKAR_LIPOPROTEIN"/>
    <property type="match status" value="1"/>
</dbReference>
<reference evidence="1 2" key="1">
    <citation type="submission" date="2019-09" db="EMBL/GenBank/DDBJ databases">
        <title>Genomes of family Cryomorphaceae.</title>
        <authorList>
            <person name="Bowman J.P."/>
        </authorList>
    </citation>
    <scope>NUCLEOTIDE SEQUENCE [LARGE SCALE GENOMIC DNA]</scope>
    <source>
        <strain evidence="1 2">LMG 25704</strain>
    </source>
</reference>
<dbReference type="Proteomes" id="UP000468650">
    <property type="component" value="Unassembled WGS sequence"/>
</dbReference>
<dbReference type="EMBL" id="WBVO01000001">
    <property type="protein sequence ID" value="KAB2814386.1"/>
    <property type="molecule type" value="Genomic_DNA"/>
</dbReference>
<comment type="caution">
    <text evidence="1">The sequence shown here is derived from an EMBL/GenBank/DDBJ whole genome shotgun (WGS) entry which is preliminary data.</text>
</comment>
<evidence type="ECO:0000313" key="2">
    <source>
        <dbReference type="Proteomes" id="UP000468650"/>
    </source>
</evidence>
<dbReference type="RefSeq" id="WP_151665966.1">
    <property type="nucleotide sequence ID" value="NZ_WBVO01000001.1"/>
</dbReference>
<accession>A0A6N6RLD7</accession>
<name>A0A6N6RLD7_9FLAO</name>
<proteinExistence type="predicted"/>
<dbReference type="OrthoDB" id="1491784at2"/>
<gene>
    <name evidence="1" type="ORF">F8C67_01240</name>
</gene>
<sequence length="298" mass="33254">MKNFVMFVALAGLLASCDREPAIVPSYLHIDEMIVESNYQVHGSASSKITTVWVEVDGEFIGVYELPAVVPVAKSGVHDVRLHPGINLNGIQSLRNIYDFYDEYQEQINFVTDGDVWPNQSGDSIARVSYSNASFITYKPIEDFEGTTLAFERAQRADTGLIRTSDPDLIFNDPSLNENSTQSGYAFLPDEDFLFEVITTEEYTDLPKGGANVYLEMNYRTDAVITVGVYRRIPGGQVDQVPVVSLFPSEEWNKIYINLVTEVSAVPNAEGFRLFIGGINVEGNGEMEVLFDNIKLIY</sequence>